<name>A0A1R3FW89_COCAP</name>
<organism evidence="2 3">
    <name type="scientific">Corchorus capsularis</name>
    <name type="common">Jute</name>
    <dbReference type="NCBI Taxonomy" id="210143"/>
    <lineage>
        <taxon>Eukaryota</taxon>
        <taxon>Viridiplantae</taxon>
        <taxon>Streptophyta</taxon>
        <taxon>Embryophyta</taxon>
        <taxon>Tracheophyta</taxon>
        <taxon>Spermatophyta</taxon>
        <taxon>Magnoliopsida</taxon>
        <taxon>eudicotyledons</taxon>
        <taxon>Gunneridae</taxon>
        <taxon>Pentapetalae</taxon>
        <taxon>rosids</taxon>
        <taxon>malvids</taxon>
        <taxon>Malvales</taxon>
        <taxon>Malvaceae</taxon>
        <taxon>Grewioideae</taxon>
        <taxon>Apeibeae</taxon>
        <taxon>Corchorus</taxon>
    </lineage>
</organism>
<comment type="caution">
    <text evidence="2">The sequence shown here is derived from an EMBL/GenBank/DDBJ whole genome shotgun (WGS) entry which is preliminary data.</text>
</comment>
<dbReference type="EMBL" id="AWWV01016307">
    <property type="protein sequence ID" value="OMO50010.1"/>
    <property type="molecule type" value="Genomic_DNA"/>
</dbReference>
<sequence>MGSGVKSRSDLESFGGDFSLRHGG</sequence>
<keyword evidence="3" id="KW-1185">Reference proteome</keyword>
<evidence type="ECO:0000313" key="2">
    <source>
        <dbReference type="EMBL" id="OMO50010.1"/>
    </source>
</evidence>
<reference evidence="2 3" key="1">
    <citation type="submission" date="2013-09" db="EMBL/GenBank/DDBJ databases">
        <title>Corchorus capsularis genome sequencing.</title>
        <authorList>
            <person name="Alam M."/>
            <person name="Haque M.S."/>
            <person name="Islam M.S."/>
            <person name="Emdad E.M."/>
            <person name="Islam M.M."/>
            <person name="Ahmed B."/>
            <person name="Halim A."/>
            <person name="Hossen Q.M.M."/>
            <person name="Hossain M.Z."/>
            <person name="Ahmed R."/>
            <person name="Khan M.M."/>
            <person name="Islam R."/>
            <person name="Rashid M.M."/>
            <person name="Khan S.A."/>
            <person name="Rahman M.S."/>
            <person name="Alam M."/>
        </authorList>
    </citation>
    <scope>NUCLEOTIDE SEQUENCE [LARGE SCALE GENOMIC DNA]</scope>
    <source>
        <strain evidence="3">cv. CVL-1</strain>
        <tissue evidence="2">Whole seedling</tissue>
    </source>
</reference>
<accession>A0A1R3FW89</accession>
<feature type="region of interest" description="Disordered" evidence="1">
    <location>
        <begin position="1"/>
        <end position="24"/>
    </location>
</feature>
<dbReference type="AlphaFoldDB" id="A0A1R3FW89"/>
<evidence type="ECO:0000313" key="3">
    <source>
        <dbReference type="Proteomes" id="UP000188268"/>
    </source>
</evidence>
<evidence type="ECO:0000256" key="1">
    <source>
        <dbReference type="SAM" id="MobiDB-lite"/>
    </source>
</evidence>
<dbReference type="Proteomes" id="UP000188268">
    <property type="component" value="Unassembled WGS sequence"/>
</dbReference>
<gene>
    <name evidence="2" type="ORF">CCACVL1_30696</name>
</gene>
<dbReference type="Gramene" id="OMO50010">
    <property type="protein sequence ID" value="OMO50010"/>
    <property type="gene ID" value="CCACVL1_30696"/>
</dbReference>
<proteinExistence type="predicted"/>
<protein>
    <submittedName>
        <fullName evidence="2">Uncharacterized protein</fullName>
    </submittedName>
</protein>